<feature type="transmembrane region" description="Helical" evidence="6">
    <location>
        <begin position="147"/>
        <end position="168"/>
    </location>
</feature>
<feature type="transmembrane region" description="Helical" evidence="6">
    <location>
        <begin position="36"/>
        <end position="55"/>
    </location>
</feature>
<dbReference type="OrthoDB" id="67135at2"/>
<feature type="transmembrane region" description="Helical" evidence="6">
    <location>
        <begin position="239"/>
        <end position="256"/>
    </location>
</feature>
<protein>
    <submittedName>
        <fullName evidence="8">EamA family transporter</fullName>
    </submittedName>
</protein>
<evidence type="ECO:0000256" key="5">
    <source>
        <dbReference type="ARBA" id="ARBA00023136"/>
    </source>
</evidence>
<dbReference type="InterPro" id="IPR037185">
    <property type="entry name" value="EmrE-like"/>
</dbReference>
<comment type="caution">
    <text evidence="8">The sequence shown here is derived from an EMBL/GenBank/DDBJ whole genome shotgun (WGS) entry which is preliminary data.</text>
</comment>
<gene>
    <name evidence="8" type="ORF">H1164_12865</name>
</gene>
<feature type="transmembrane region" description="Helical" evidence="6">
    <location>
        <begin position="262"/>
        <end position="280"/>
    </location>
</feature>
<keyword evidence="4 6" id="KW-1133">Transmembrane helix</keyword>
<dbReference type="Proteomes" id="UP000530514">
    <property type="component" value="Unassembled WGS sequence"/>
</dbReference>
<comment type="subcellular location">
    <subcellularLocation>
        <location evidence="1">Endomembrane system</location>
        <topology evidence="1">Multi-pass membrane protein</topology>
    </subcellularLocation>
</comment>
<evidence type="ECO:0000256" key="4">
    <source>
        <dbReference type="ARBA" id="ARBA00022989"/>
    </source>
</evidence>
<feature type="transmembrane region" description="Helical" evidence="6">
    <location>
        <begin position="180"/>
        <end position="201"/>
    </location>
</feature>
<evidence type="ECO:0000313" key="8">
    <source>
        <dbReference type="EMBL" id="MBA4543782.1"/>
    </source>
</evidence>
<evidence type="ECO:0000256" key="1">
    <source>
        <dbReference type="ARBA" id="ARBA00004127"/>
    </source>
</evidence>
<keyword evidence="9" id="KW-1185">Reference proteome</keyword>
<feature type="transmembrane region" description="Helical" evidence="6">
    <location>
        <begin position="122"/>
        <end position="141"/>
    </location>
</feature>
<name>A0A7W1XBU6_9BACL</name>
<accession>A0A7W1XBU6</accession>
<sequence>MNWRNLSLLFSLAALWGASFLFMRIAAPVIGPIFLVALRLGFAFLALFLYGLVIKKGLGFIGSWKKYIALGAVNAAIPFVLISFSEVYLPASFAAILNATTPLFSAVIARIWIKEPLNARKILGLITGFIGVIVLVGWTTIQLHWQTVVAIVSSLMAACFYGIGSIYAKKNFNATPLELSIGQMFGSAVAILPFACFTIPGQIPSMAVIWSVLGLALLSTAFAYLLYFRLLKEVGPTQTLYVTFLVPIFGCIWGAIFLRERIGLATCFGLCLIIFSILLLTNLPLGRKKKVQA</sequence>
<dbReference type="InterPro" id="IPR000620">
    <property type="entry name" value="EamA_dom"/>
</dbReference>
<organism evidence="8 9">
    <name type="scientific">Thermoactinomyces daqus</name>
    <dbReference type="NCBI Taxonomy" id="1329516"/>
    <lineage>
        <taxon>Bacteria</taxon>
        <taxon>Bacillati</taxon>
        <taxon>Bacillota</taxon>
        <taxon>Bacilli</taxon>
        <taxon>Bacillales</taxon>
        <taxon>Thermoactinomycetaceae</taxon>
        <taxon>Thermoactinomyces</taxon>
    </lineage>
</organism>
<comment type="similarity">
    <text evidence="2">Belongs to the EamA transporter family.</text>
</comment>
<dbReference type="GO" id="GO:0016020">
    <property type="term" value="C:membrane"/>
    <property type="evidence" value="ECO:0007669"/>
    <property type="project" value="UniProtKB-SubCell"/>
</dbReference>
<keyword evidence="3 6" id="KW-0812">Transmembrane</keyword>
<feature type="transmembrane region" description="Helical" evidence="6">
    <location>
        <begin position="91"/>
        <end position="113"/>
    </location>
</feature>
<proteinExistence type="inferred from homology"/>
<dbReference type="Pfam" id="PF00892">
    <property type="entry name" value="EamA"/>
    <property type="match status" value="2"/>
</dbReference>
<feature type="transmembrane region" description="Helical" evidence="6">
    <location>
        <begin position="67"/>
        <end position="85"/>
    </location>
</feature>
<feature type="domain" description="EamA" evidence="7">
    <location>
        <begin position="7"/>
        <end position="136"/>
    </location>
</feature>
<dbReference type="PANTHER" id="PTHR32322:SF9">
    <property type="entry name" value="AMINO-ACID METABOLITE EFFLUX PUMP-RELATED"/>
    <property type="match status" value="1"/>
</dbReference>
<evidence type="ECO:0000256" key="2">
    <source>
        <dbReference type="ARBA" id="ARBA00007362"/>
    </source>
</evidence>
<dbReference type="SUPFAM" id="SSF103481">
    <property type="entry name" value="Multidrug resistance efflux transporter EmrE"/>
    <property type="match status" value="2"/>
</dbReference>
<evidence type="ECO:0000256" key="6">
    <source>
        <dbReference type="SAM" id="Phobius"/>
    </source>
</evidence>
<reference evidence="8 9" key="1">
    <citation type="submission" date="2020-07" db="EMBL/GenBank/DDBJ databases">
        <authorList>
            <person name="Feng H."/>
        </authorList>
    </citation>
    <scope>NUCLEOTIDE SEQUENCE [LARGE SCALE GENOMIC DNA]</scope>
    <source>
        <strain evidence="9">s-11</strain>
    </source>
</reference>
<dbReference type="AlphaFoldDB" id="A0A7W1XBU6"/>
<dbReference type="InterPro" id="IPR050638">
    <property type="entry name" value="AA-Vitamin_Transporters"/>
</dbReference>
<evidence type="ECO:0000313" key="9">
    <source>
        <dbReference type="Proteomes" id="UP000530514"/>
    </source>
</evidence>
<dbReference type="RefSeq" id="WP_033099914.1">
    <property type="nucleotide sequence ID" value="NZ_JACEIP010000021.1"/>
</dbReference>
<dbReference type="PANTHER" id="PTHR32322">
    <property type="entry name" value="INNER MEMBRANE TRANSPORTER"/>
    <property type="match status" value="1"/>
</dbReference>
<feature type="domain" description="EamA" evidence="7">
    <location>
        <begin position="151"/>
        <end position="281"/>
    </location>
</feature>
<feature type="transmembrane region" description="Helical" evidence="6">
    <location>
        <begin position="207"/>
        <end position="227"/>
    </location>
</feature>
<dbReference type="EMBL" id="JACEIP010000021">
    <property type="protein sequence ID" value="MBA4543782.1"/>
    <property type="molecule type" value="Genomic_DNA"/>
</dbReference>
<keyword evidence="5 6" id="KW-0472">Membrane</keyword>
<dbReference type="Gene3D" id="1.10.3730.20">
    <property type="match status" value="1"/>
</dbReference>
<evidence type="ECO:0000256" key="3">
    <source>
        <dbReference type="ARBA" id="ARBA00022692"/>
    </source>
</evidence>
<evidence type="ECO:0000259" key="7">
    <source>
        <dbReference type="Pfam" id="PF00892"/>
    </source>
</evidence>